<evidence type="ECO:0000256" key="2">
    <source>
        <dbReference type="ARBA" id="ARBA00022475"/>
    </source>
</evidence>
<evidence type="ECO:0000256" key="8">
    <source>
        <dbReference type="ARBA" id="ARBA00023170"/>
    </source>
</evidence>
<comment type="caution">
    <text evidence="10">Lacks conserved residue(s) required for the propagation of feature annotation.</text>
</comment>
<dbReference type="GO" id="GO:0007165">
    <property type="term" value="P:signal transduction"/>
    <property type="evidence" value="ECO:0007669"/>
    <property type="project" value="UniProtKB-KW"/>
</dbReference>
<evidence type="ECO:0000313" key="12">
    <source>
        <dbReference type="Proteomes" id="UP000663880"/>
    </source>
</evidence>
<dbReference type="GO" id="GO:0005886">
    <property type="term" value="C:plasma membrane"/>
    <property type="evidence" value="ECO:0007669"/>
    <property type="project" value="UniProtKB-SubCell"/>
</dbReference>
<dbReference type="PANTHER" id="PTHR21137:SF35">
    <property type="entry name" value="ODORANT RECEPTOR 19A-RELATED"/>
    <property type="match status" value="1"/>
</dbReference>
<dbReference type="GO" id="GO:0005549">
    <property type="term" value="F:odorant binding"/>
    <property type="evidence" value="ECO:0007669"/>
    <property type="project" value="InterPro"/>
</dbReference>
<dbReference type="Pfam" id="PF02949">
    <property type="entry name" value="7tm_6"/>
    <property type="match status" value="1"/>
</dbReference>
<keyword evidence="7 10" id="KW-0472">Membrane</keyword>
<comment type="similarity">
    <text evidence="10">Belongs to the insect chemoreceptor superfamily. Heteromeric odorant receptor channel (TC 1.A.69) family.</text>
</comment>
<feature type="transmembrane region" description="Helical" evidence="10">
    <location>
        <begin position="124"/>
        <end position="141"/>
    </location>
</feature>
<keyword evidence="4 10" id="KW-0812">Transmembrane</keyword>
<evidence type="ECO:0000313" key="11">
    <source>
        <dbReference type="EMBL" id="CAF4755761.1"/>
    </source>
</evidence>
<keyword evidence="9 10" id="KW-0807">Transducer</keyword>
<keyword evidence="12" id="KW-1185">Reference proteome</keyword>
<dbReference type="PANTHER" id="PTHR21137">
    <property type="entry name" value="ODORANT RECEPTOR"/>
    <property type="match status" value="1"/>
</dbReference>
<evidence type="ECO:0000256" key="7">
    <source>
        <dbReference type="ARBA" id="ARBA00023136"/>
    </source>
</evidence>
<dbReference type="AlphaFoldDB" id="A0A821LSK3"/>
<reference evidence="11" key="1">
    <citation type="submission" date="2021-02" db="EMBL/GenBank/DDBJ databases">
        <authorList>
            <person name="Steward A R."/>
        </authorList>
    </citation>
    <scope>NUCLEOTIDE SEQUENCE</scope>
</reference>
<dbReference type="EMBL" id="CAJOBZ010000002">
    <property type="protein sequence ID" value="CAF4755761.1"/>
    <property type="molecule type" value="Genomic_DNA"/>
</dbReference>
<feature type="transmembrane region" description="Helical" evidence="10">
    <location>
        <begin position="282"/>
        <end position="305"/>
    </location>
</feature>
<comment type="caution">
    <text evidence="11">The sequence shown here is derived from an EMBL/GenBank/DDBJ whole genome shotgun (WGS) entry which is preliminary data.</text>
</comment>
<keyword evidence="8 10" id="KW-0675">Receptor</keyword>
<name>A0A821LSK3_9NEOP</name>
<sequence length="357" mass="41882">MLKLLEDPKYPLLGPHLRLLKFTGLWHPALDRVARLKLLLFCVTTSFFCSQYVKCVLFLNVDSIKLILQYIPFHIGIVKACFFKKHYANWSRLIESISEIERHQMLQKDITIHIKNYIHRSRRVTFFFWALAFFSNFSIFTEPYRKNHVGNGTDSYLYLFDGYTPFDRVPPGYYCSMFVQTVLGHVVSAYVVGWDTCVVSIMIFFAGQLKILRIYNMKIFCYKNNVTSFKNIANCHGFYMKLIEYHKLFNSLISTVMFIYLIVISVNLGVCIIQIAEIQDDLGAFLSAYLYIVACLIQLLLFYWYSNEVTHESQLVSYSLFESDWYYAPTILQRNIALLAETTNRRFFVRVTVSSHC</sequence>
<evidence type="ECO:0000256" key="9">
    <source>
        <dbReference type="ARBA" id="ARBA00023224"/>
    </source>
</evidence>
<keyword evidence="5 10" id="KW-0552">Olfaction</keyword>
<accession>A0A821LSK3</accession>
<feature type="transmembrane region" description="Helical" evidence="10">
    <location>
        <begin position="248"/>
        <end position="276"/>
    </location>
</feature>
<evidence type="ECO:0000256" key="3">
    <source>
        <dbReference type="ARBA" id="ARBA00022606"/>
    </source>
</evidence>
<feature type="transmembrane region" description="Helical" evidence="10">
    <location>
        <begin position="187"/>
        <end position="207"/>
    </location>
</feature>
<dbReference type="Proteomes" id="UP000663880">
    <property type="component" value="Unassembled WGS sequence"/>
</dbReference>
<dbReference type="OrthoDB" id="7677057at2759"/>
<gene>
    <name evidence="11" type="ORF">PMACD_LOCUS982</name>
</gene>
<organism evidence="11 12">
    <name type="scientific">Pieris macdunnoughi</name>
    <dbReference type="NCBI Taxonomy" id="345717"/>
    <lineage>
        <taxon>Eukaryota</taxon>
        <taxon>Metazoa</taxon>
        <taxon>Ecdysozoa</taxon>
        <taxon>Arthropoda</taxon>
        <taxon>Hexapoda</taxon>
        <taxon>Insecta</taxon>
        <taxon>Pterygota</taxon>
        <taxon>Neoptera</taxon>
        <taxon>Endopterygota</taxon>
        <taxon>Lepidoptera</taxon>
        <taxon>Glossata</taxon>
        <taxon>Ditrysia</taxon>
        <taxon>Papilionoidea</taxon>
        <taxon>Pieridae</taxon>
        <taxon>Pierinae</taxon>
        <taxon>Pieris</taxon>
    </lineage>
</organism>
<evidence type="ECO:0000256" key="6">
    <source>
        <dbReference type="ARBA" id="ARBA00022989"/>
    </source>
</evidence>
<feature type="transmembrane region" description="Helical" evidence="10">
    <location>
        <begin position="67"/>
        <end position="83"/>
    </location>
</feature>
<evidence type="ECO:0000256" key="5">
    <source>
        <dbReference type="ARBA" id="ARBA00022725"/>
    </source>
</evidence>
<dbReference type="GO" id="GO:0004984">
    <property type="term" value="F:olfactory receptor activity"/>
    <property type="evidence" value="ECO:0007669"/>
    <property type="project" value="InterPro"/>
</dbReference>
<evidence type="ECO:0000256" key="4">
    <source>
        <dbReference type="ARBA" id="ARBA00022692"/>
    </source>
</evidence>
<evidence type="ECO:0000256" key="1">
    <source>
        <dbReference type="ARBA" id="ARBA00004651"/>
    </source>
</evidence>
<dbReference type="InterPro" id="IPR004117">
    <property type="entry name" value="7tm6_olfct_rcpt"/>
</dbReference>
<evidence type="ECO:0000256" key="10">
    <source>
        <dbReference type="RuleBase" id="RU351113"/>
    </source>
</evidence>
<proteinExistence type="inferred from homology"/>
<comment type="subcellular location">
    <subcellularLocation>
        <location evidence="1 10">Cell membrane</location>
        <topology evidence="1 10">Multi-pass membrane protein</topology>
    </subcellularLocation>
</comment>
<protein>
    <recommendedName>
        <fullName evidence="10">Odorant receptor</fullName>
    </recommendedName>
</protein>
<keyword evidence="3 10" id="KW-0716">Sensory transduction</keyword>
<keyword evidence="6 10" id="KW-1133">Transmembrane helix</keyword>
<feature type="transmembrane region" description="Helical" evidence="10">
    <location>
        <begin position="38"/>
        <end position="61"/>
    </location>
</feature>
<keyword evidence="2" id="KW-1003">Cell membrane</keyword>